<accession>A0A225UZJ7</accession>
<protein>
    <submittedName>
        <fullName evidence="1">Uncharacterized protein</fullName>
    </submittedName>
</protein>
<dbReference type="EMBL" id="NBNE01009410">
    <property type="protein sequence ID" value="OWY98432.1"/>
    <property type="molecule type" value="Genomic_DNA"/>
</dbReference>
<comment type="caution">
    <text evidence="1">The sequence shown here is derived from an EMBL/GenBank/DDBJ whole genome shotgun (WGS) entry which is preliminary data.</text>
</comment>
<evidence type="ECO:0000313" key="1">
    <source>
        <dbReference type="EMBL" id="OWY98432.1"/>
    </source>
</evidence>
<keyword evidence="2" id="KW-1185">Reference proteome</keyword>
<dbReference type="AlphaFoldDB" id="A0A225UZJ7"/>
<name>A0A225UZJ7_9STRA</name>
<dbReference type="Proteomes" id="UP000198211">
    <property type="component" value="Unassembled WGS sequence"/>
</dbReference>
<proteinExistence type="predicted"/>
<reference evidence="2" key="1">
    <citation type="submission" date="2017-03" db="EMBL/GenBank/DDBJ databases">
        <title>Phytopthora megakarya and P. palmivora, two closely related causual agents of cacao black pod achieved similar genome size and gene model numbers by different mechanisms.</title>
        <authorList>
            <person name="Ali S."/>
            <person name="Shao J."/>
            <person name="Larry D.J."/>
            <person name="Kronmiller B."/>
            <person name="Shen D."/>
            <person name="Strem M.D."/>
            <person name="Melnick R.L."/>
            <person name="Guiltinan M.J."/>
            <person name="Tyler B.M."/>
            <person name="Meinhardt L.W."/>
            <person name="Bailey B.A."/>
        </authorList>
    </citation>
    <scope>NUCLEOTIDE SEQUENCE [LARGE SCALE GENOMIC DNA]</scope>
    <source>
        <strain evidence="2">zdho120</strain>
    </source>
</reference>
<gene>
    <name evidence="1" type="ORF">PHMEG_00030805</name>
</gene>
<evidence type="ECO:0000313" key="2">
    <source>
        <dbReference type="Proteomes" id="UP000198211"/>
    </source>
</evidence>
<organism evidence="1 2">
    <name type="scientific">Phytophthora megakarya</name>
    <dbReference type="NCBI Taxonomy" id="4795"/>
    <lineage>
        <taxon>Eukaryota</taxon>
        <taxon>Sar</taxon>
        <taxon>Stramenopiles</taxon>
        <taxon>Oomycota</taxon>
        <taxon>Peronosporomycetes</taxon>
        <taxon>Peronosporales</taxon>
        <taxon>Peronosporaceae</taxon>
        <taxon>Phytophthora</taxon>
    </lineage>
</organism>
<sequence>MSEAFKSLKLNKFKNVKKIKLKDVDALFTGKKYDLWYTYLGRWNNRQGGNYRTNVFKVFKEELGTIQALNMFAVASTSKNPKVKQLGNDFQGQLLREFSNAGDDFDRIALQLGEAKAGNMFYNAIKSTSDSDSRLGERYTAKLLTKWATEGKNHDQVVKMVPSVGDEYTNMLLSLAIRANGRANDEAKIAAAAKKAVAAATPV</sequence>